<evidence type="ECO:0000313" key="1">
    <source>
        <dbReference type="EMBL" id="KAL3279440.1"/>
    </source>
</evidence>
<protein>
    <submittedName>
        <fullName evidence="1">Uncharacterized protein</fullName>
    </submittedName>
</protein>
<evidence type="ECO:0000313" key="2">
    <source>
        <dbReference type="Proteomes" id="UP001516400"/>
    </source>
</evidence>
<dbReference type="Proteomes" id="UP001516400">
    <property type="component" value="Unassembled WGS sequence"/>
</dbReference>
<reference evidence="1 2" key="1">
    <citation type="journal article" date="2021" name="BMC Biol.">
        <title>Horizontally acquired antibacterial genes associated with adaptive radiation of ladybird beetles.</title>
        <authorList>
            <person name="Li H.S."/>
            <person name="Tang X.F."/>
            <person name="Huang Y.H."/>
            <person name="Xu Z.Y."/>
            <person name="Chen M.L."/>
            <person name="Du X.Y."/>
            <person name="Qiu B.Y."/>
            <person name="Chen P.T."/>
            <person name="Zhang W."/>
            <person name="Slipinski A."/>
            <person name="Escalona H.E."/>
            <person name="Waterhouse R.M."/>
            <person name="Zwick A."/>
            <person name="Pang H."/>
        </authorList>
    </citation>
    <scope>NUCLEOTIDE SEQUENCE [LARGE SCALE GENOMIC DNA]</scope>
    <source>
        <strain evidence="1">SYSU2018</strain>
    </source>
</reference>
<sequence length="128" mass="14966">MDILSTYDFVIKSSKGETQLNEIPLTMIHYTTPCSLDNLIPEIEQSVTGSLEITLRQKQEQDELLRKELLLISNMKGTSLLIKHEIKLLRDELLKQRFRPRNPRMQQILNDEMDRMLQEVIIETSNSP</sequence>
<dbReference type="EMBL" id="JABFTP020000124">
    <property type="protein sequence ID" value="KAL3279440.1"/>
    <property type="molecule type" value="Genomic_DNA"/>
</dbReference>
<keyword evidence="2" id="KW-1185">Reference proteome</keyword>
<gene>
    <name evidence="1" type="ORF">HHI36_016951</name>
</gene>
<accession>A0ABD2NM74</accession>
<name>A0ABD2NM74_9CUCU</name>
<proteinExistence type="predicted"/>
<dbReference type="AlphaFoldDB" id="A0ABD2NM74"/>
<comment type="caution">
    <text evidence="1">The sequence shown here is derived from an EMBL/GenBank/DDBJ whole genome shotgun (WGS) entry which is preliminary data.</text>
</comment>
<organism evidence="1 2">
    <name type="scientific">Cryptolaemus montrouzieri</name>
    <dbReference type="NCBI Taxonomy" id="559131"/>
    <lineage>
        <taxon>Eukaryota</taxon>
        <taxon>Metazoa</taxon>
        <taxon>Ecdysozoa</taxon>
        <taxon>Arthropoda</taxon>
        <taxon>Hexapoda</taxon>
        <taxon>Insecta</taxon>
        <taxon>Pterygota</taxon>
        <taxon>Neoptera</taxon>
        <taxon>Endopterygota</taxon>
        <taxon>Coleoptera</taxon>
        <taxon>Polyphaga</taxon>
        <taxon>Cucujiformia</taxon>
        <taxon>Coccinelloidea</taxon>
        <taxon>Coccinellidae</taxon>
        <taxon>Scymninae</taxon>
        <taxon>Scymnini</taxon>
        <taxon>Cryptolaemus</taxon>
    </lineage>
</organism>